<dbReference type="AlphaFoldDB" id="A0A380CMX3"/>
<dbReference type="PANTHER" id="PTHR37694">
    <property type="entry name" value="SLR8022 PROTEIN"/>
    <property type="match status" value="1"/>
</dbReference>
<dbReference type="InterPro" id="IPR014710">
    <property type="entry name" value="RmlC-like_jellyroll"/>
</dbReference>
<dbReference type="SUPFAM" id="SSF51182">
    <property type="entry name" value="RmlC-like cupins"/>
    <property type="match status" value="1"/>
</dbReference>
<dbReference type="RefSeq" id="WP_115170952.1">
    <property type="nucleotide sequence ID" value="NZ_UGYW01000002.1"/>
</dbReference>
<proteinExistence type="predicted"/>
<protein>
    <recommendedName>
        <fullName evidence="3">Cupin domain</fullName>
    </recommendedName>
</protein>
<evidence type="ECO:0008006" key="3">
    <source>
        <dbReference type="Google" id="ProtNLM"/>
    </source>
</evidence>
<dbReference type="PANTHER" id="PTHR37694:SF1">
    <property type="entry name" value="SLR8022 PROTEIN"/>
    <property type="match status" value="1"/>
</dbReference>
<sequence>MTIHSDQSTVYHNAIRSIYEHLQYGAEKPDIKVILETSATKEIRICMKNNQLMKTHKSPFPIVIHVVQGAVRLGIATEIYDMKSGDMIGLEGNIPHDLTATEDTIIRLSISHSDTAKRVQEVVNISE</sequence>
<dbReference type="Proteomes" id="UP000254893">
    <property type="component" value="Unassembled WGS sequence"/>
</dbReference>
<evidence type="ECO:0000313" key="1">
    <source>
        <dbReference type="EMBL" id="SUJ24325.1"/>
    </source>
</evidence>
<name>A0A380CMX3_SPHSI</name>
<accession>A0A380CMX3</accession>
<gene>
    <name evidence="1" type="ORF">NCTC11388_03486</name>
</gene>
<reference evidence="1 2" key="1">
    <citation type="submission" date="2018-06" db="EMBL/GenBank/DDBJ databases">
        <authorList>
            <consortium name="Pathogen Informatics"/>
            <person name="Doyle S."/>
        </authorList>
    </citation>
    <scope>NUCLEOTIDE SEQUENCE [LARGE SCALE GENOMIC DNA]</scope>
    <source>
        <strain evidence="1 2">NCTC11388</strain>
    </source>
</reference>
<dbReference type="Gene3D" id="2.60.120.10">
    <property type="entry name" value="Jelly Rolls"/>
    <property type="match status" value="1"/>
</dbReference>
<dbReference type="InterPro" id="IPR011051">
    <property type="entry name" value="RmlC_Cupin_sf"/>
</dbReference>
<dbReference type="EMBL" id="UGYW01000002">
    <property type="protein sequence ID" value="SUJ24325.1"/>
    <property type="molecule type" value="Genomic_DNA"/>
</dbReference>
<evidence type="ECO:0000313" key="2">
    <source>
        <dbReference type="Proteomes" id="UP000254893"/>
    </source>
</evidence>
<organism evidence="1 2">
    <name type="scientific">Sphingobacterium spiritivorum</name>
    <name type="common">Flavobacterium spiritivorum</name>
    <dbReference type="NCBI Taxonomy" id="258"/>
    <lineage>
        <taxon>Bacteria</taxon>
        <taxon>Pseudomonadati</taxon>
        <taxon>Bacteroidota</taxon>
        <taxon>Sphingobacteriia</taxon>
        <taxon>Sphingobacteriales</taxon>
        <taxon>Sphingobacteriaceae</taxon>
        <taxon>Sphingobacterium</taxon>
    </lineage>
</organism>